<comment type="caution">
    <text evidence="1">The sequence shown here is derived from an EMBL/GenBank/DDBJ whole genome shotgun (WGS) entry which is preliminary data.</text>
</comment>
<name>A0AAE0EQF0_9CHLO</name>
<dbReference type="EMBL" id="LGRX02035382">
    <property type="protein sequence ID" value="KAK3235045.1"/>
    <property type="molecule type" value="Genomic_DNA"/>
</dbReference>
<organism evidence="1 2">
    <name type="scientific">Cymbomonas tetramitiformis</name>
    <dbReference type="NCBI Taxonomy" id="36881"/>
    <lineage>
        <taxon>Eukaryota</taxon>
        <taxon>Viridiplantae</taxon>
        <taxon>Chlorophyta</taxon>
        <taxon>Pyramimonadophyceae</taxon>
        <taxon>Pyramimonadales</taxon>
        <taxon>Pyramimonadaceae</taxon>
        <taxon>Cymbomonas</taxon>
    </lineage>
</organism>
<gene>
    <name evidence="1" type="ORF">CYMTET_54734</name>
</gene>
<proteinExistence type="predicted"/>
<dbReference type="AlphaFoldDB" id="A0AAE0EQF0"/>
<sequence>MRGIRKNVLGWRRFERSMTVAMESLLAITAEASLRAHPTATGMQDADAAPIDRLTVSVASVDGERGVWDLRLSAEWEGGVGRLG</sequence>
<dbReference type="Proteomes" id="UP001190700">
    <property type="component" value="Unassembled WGS sequence"/>
</dbReference>
<evidence type="ECO:0000313" key="1">
    <source>
        <dbReference type="EMBL" id="KAK3235045.1"/>
    </source>
</evidence>
<keyword evidence="2" id="KW-1185">Reference proteome</keyword>
<accession>A0AAE0EQF0</accession>
<reference evidence="1 2" key="1">
    <citation type="journal article" date="2015" name="Genome Biol. Evol.">
        <title>Comparative Genomics of a Bacterivorous Green Alga Reveals Evolutionary Causalities and Consequences of Phago-Mixotrophic Mode of Nutrition.</title>
        <authorList>
            <person name="Burns J.A."/>
            <person name="Paasch A."/>
            <person name="Narechania A."/>
            <person name="Kim E."/>
        </authorList>
    </citation>
    <scope>NUCLEOTIDE SEQUENCE [LARGE SCALE GENOMIC DNA]</scope>
    <source>
        <strain evidence="1 2">PLY_AMNH</strain>
    </source>
</reference>
<evidence type="ECO:0000313" key="2">
    <source>
        <dbReference type="Proteomes" id="UP001190700"/>
    </source>
</evidence>
<protein>
    <submittedName>
        <fullName evidence="1">Uncharacterized protein</fullName>
    </submittedName>
</protein>